<protein>
    <recommendedName>
        <fullName evidence="10">XPA C-terminal domain-containing protein</fullName>
    </recommendedName>
</protein>
<dbReference type="InterPro" id="IPR037129">
    <property type="entry name" value="XPA_sf"/>
</dbReference>
<dbReference type="InterPro" id="IPR022652">
    <property type="entry name" value="Znf_XPA_CS"/>
</dbReference>
<dbReference type="InterPro" id="IPR000465">
    <property type="entry name" value="XPA/RAD14"/>
</dbReference>
<evidence type="ECO:0000256" key="4">
    <source>
        <dbReference type="ARBA" id="ARBA00022763"/>
    </source>
</evidence>
<dbReference type="GO" id="GO:0000110">
    <property type="term" value="C:nucleotide-excision repair factor 1 complex"/>
    <property type="evidence" value="ECO:0007669"/>
    <property type="project" value="TreeGrafter"/>
</dbReference>
<evidence type="ECO:0000313" key="11">
    <source>
        <dbReference type="EMBL" id="CAH1153467.1"/>
    </source>
</evidence>
<dbReference type="GO" id="GO:0070914">
    <property type="term" value="P:UV-damage excision repair"/>
    <property type="evidence" value="ECO:0007669"/>
    <property type="project" value="TreeGrafter"/>
</dbReference>
<keyword evidence="6" id="KW-0862">Zinc</keyword>
<dbReference type="CDD" id="cd21076">
    <property type="entry name" value="DBD_XPA"/>
    <property type="match status" value="1"/>
</dbReference>
<name>A0A9P0DK70_PHACE</name>
<evidence type="ECO:0000256" key="8">
    <source>
        <dbReference type="ARBA" id="ARBA00023204"/>
    </source>
</evidence>
<evidence type="ECO:0000256" key="6">
    <source>
        <dbReference type="ARBA" id="ARBA00022833"/>
    </source>
</evidence>
<dbReference type="PANTHER" id="PTHR10142:SF0">
    <property type="entry name" value="DNA REPAIR PROTEIN COMPLEMENTING XP-A CELLS"/>
    <property type="match status" value="1"/>
</dbReference>
<dbReference type="InterPro" id="IPR009061">
    <property type="entry name" value="DNA-bd_dom_put_sf"/>
</dbReference>
<dbReference type="OrthoDB" id="68328at2759"/>
<comment type="similarity">
    <text evidence="2">Belongs to the XPA family.</text>
</comment>
<keyword evidence="4" id="KW-0227">DNA damage</keyword>
<evidence type="ECO:0000256" key="1">
    <source>
        <dbReference type="ARBA" id="ARBA00004123"/>
    </source>
</evidence>
<dbReference type="GO" id="GO:0003684">
    <property type="term" value="F:damaged DNA binding"/>
    <property type="evidence" value="ECO:0007669"/>
    <property type="project" value="InterPro"/>
</dbReference>
<dbReference type="GO" id="GO:0008270">
    <property type="term" value="F:zinc ion binding"/>
    <property type="evidence" value="ECO:0007669"/>
    <property type="project" value="UniProtKB-KW"/>
</dbReference>
<keyword evidence="5" id="KW-0863">Zinc-finger</keyword>
<dbReference type="GO" id="GO:0000715">
    <property type="term" value="P:nucleotide-excision repair, DNA damage recognition"/>
    <property type="evidence" value="ECO:0007669"/>
    <property type="project" value="TreeGrafter"/>
</dbReference>
<dbReference type="GO" id="GO:1901255">
    <property type="term" value="P:nucleotide-excision repair involved in interstrand cross-link repair"/>
    <property type="evidence" value="ECO:0007669"/>
    <property type="project" value="TreeGrafter"/>
</dbReference>
<evidence type="ECO:0000256" key="5">
    <source>
        <dbReference type="ARBA" id="ARBA00022771"/>
    </source>
</evidence>
<dbReference type="SUPFAM" id="SSF46955">
    <property type="entry name" value="Putative DNA-binding domain"/>
    <property type="match status" value="1"/>
</dbReference>
<feature type="domain" description="XPA C-terminal" evidence="10">
    <location>
        <begin position="125"/>
        <end position="175"/>
    </location>
</feature>
<keyword evidence="9" id="KW-0539">Nucleus</keyword>
<evidence type="ECO:0000256" key="7">
    <source>
        <dbReference type="ARBA" id="ARBA00023125"/>
    </source>
</evidence>
<evidence type="ECO:0000256" key="9">
    <source>
        <dbReference type="ARBA" id="ARBA00023242"/>
    </source>
</evidence>
<evidence type="ECO:0000259" key="10">
    <source>
        <dbReference type="Pfam" id="PF05181"/>
    </source>
</evidence>
<dbReference type="PANTHER" id="PTHR10142">
    <property type="entry name" value="DNA REPAIR PROTEIN COMPLEMENTING XP-A CELLS"/>
    <property type="match status" value="1"/>
</dbReference>
<dbReference type="Gene3D" id="3.90.530.10">
    <property type="entry name" value="XPA C-terminal domain"/>
    <property type="match status" value="1"/>
</dbReference>
<dbReference type="AlphaFoldDB" id="A0A9P0DK70"/>
<proteinExistence type="inferred from homology"/>
<evidence type="ECO:0000256" key="3">
    <source>
        <dbReference type="ARBA" id="ARBA00022723"/>
    </source>
</evidence>
<dbReference type="Proteomes" id="UP001153737">
    <property type="component" value="Chromosome 14"/>
</dbReference>
<dbReference type="SUPFAM" id="SSF57716">
    <property type="entry name" value="Glucocorticoid receptor-like (DNA-binding domain)"/>
    <property type="match status" value="1"/>
</dbReference>
<evidence type="ECO:0000256" key="2">
    <source>
        <dbReference type="ARBA" id="ARBA00005548"/>
    </source>
</evidence>
<organism evidence="11 12">
    <name type="scientific">Phaedon cochleariae</name>
    <name type="common">Mustard beetle</name>
    <dbReference type="NCBI Taxonomy" id="80249"/>
    <lineage>
        <taxon>Eukaryota</taxon>
        <taxon>Metazoa</taxon>
        <taxon>Ecdysozoa</taxon>
        <taxon>Arthropoda</taxon>
        <taxon>Hexapoda</taxon>
        <taxon>Insecta</taxon>
        <taxon>Pterygota</taxon>
        <taxon>Neoptera</taxon>
        <taxon>Endopterygota</taxon>
        <taxon>Coleoptera</taxon>
        <taxon>Polyphaga</taxon>
        <taxon>Cucujiformia</taxon>
        <taxon>Chrysomeloidea</taxon>
        <taxon>Chrysomelidae</taxon>
        <taxon>Chrysomelinae</taxon>
        <taxon>Chrysomelini</taxon>
        <taxon>Phaedon</taxon>
    </lineage>
</organism>
<gene>
    <name evidence="11" type="ORF">PHAECO_LOCUS4001</name>
</gene>
<reference evidence="11" key="1">
    <citation type="submission" date="2022-01" db="EMBL/GenBank/DDBJ databases">
        <authorList>
            <person name="King R."/>
        </authorList>
    </citation>
    <scope>NUCLEOTIDE SEQUENCE</scope>
</reference>
<dbReference type="GO" id="GO:0006284">
    <property type="term" value="P:base-excision repair"/>
    <property type="evidence" value="ECO:0007669"/>
    <property type="project" value="TreeGrafter"/>
</dbReference>
<accession>A0A9P0DK70</accession>
<sequence length="264" mass="31128">MSEESEELSSAVKKQIQRNREKAIILKRSKLVSHPYSKGAVYSEDTTTIKIGATKFKDTGGGFLLEEMPDEQEFENIVKELDAPTPIIEYDRPFCETCEKPFATSWLFDNFEFKCCDLCKDPEMHKLITKTEAKDSYLLKDCDLDKREPILKFIKQKNPHNSHWGDMKLYLRLQVEKRALEVWGSEEKIEEERTLREEKKVMAKSKKYEKHLKELRKGMRSSLYDRTTAGPHVHNFGPETYDEEEDEYHRKCTTCPYEETFEKM</sequence>
<dbReference type="InterPro" id="IPR022656">
    <property type="entry name" value="XPA_C"/>
</dbReference>
<keyword evidence="3" id="KW-0479">Metal-binding</keyword>
<keyword evidence="7" id="KW-0238">DNA-binding</keyword>
<keyword evidence="8" id="KW-0234">DNA repair</keyword>
<dbReference type="Pfam" id="PF05181">
    <property type="entry name" value="XPA_C"/>
    <property type="match status" value="1"/>
</dbReference>
<dbReference type="EMBL" id="OU896720">
    <property type="protein sequence ID" value="CAH1153467.1"/>
    <property type="molecule type" value="Genomic_DNA"/>
</dbReference>
<dbReference type="FunFam" id="3.90.530.10:FF:000001">
    <property type="entry name" value="DNA repair protein complementing XP-A cells"/>
    <property type="match status" value="1"/>
</dbReference>
<dbReference type="Pfam" id="PF01286">
    <property type="entry name" value="XPA_N"/>
    <property type="match status" value="1"/>
</dbReference>
<dbReference type="NCBIfam" id="TIGR00598">
    <property type="entry name" value="rad14"/>
    <property type="match status" value="1"/>
</dbReference>
<reference evidence="11" key="2">
    <citation type="submission" date="2022-10" db="EMBL/GenBank/DDBJ databases">
        <authorList>
            <consortium name="ENA_rothamsted_submissions"/>
            <consortium name="culmorum"/>
            <person name="King R."/>
        </authorList>
    </citation>
    <scope>NUCLEOTIDE SEQUENCE</scope>
</reference>
<comment type="subcellular location">
    <subcellularLocation>
        <location evidence="1">Nucleus</location>
    </subcellularLocation>
</comment>
<keyword evidence="12" id="KW-1185">Reference proteome</keyword>
<evidence type="ECO:0000313" key="12">
    <source>
        <dbReference type="Proteomes" id="UP001153737"/>
    </source>
</evidence>